<name>A0AAV6S7F0_SOLSE</name>
<dbReference type="AlphaFoldDB" id="A0AAV6S7F0"/>
<comment type="caution">
    <text evidence="2">The sequence shown here is derived from an EMBL/GenBank/DDBJ whole genome shotgun (WGS) entry which is preliminary data.</text>
</comment>
<protein>
    <submittedName>
        <fullName evidence="2">Uncharacterized protein</fullName>
    </submittedName>
</protein>
<dbReference type="Proteomes" id="UP000693946">
    <property type="component" value="Linkage Group LG14"/>
</dbReference>
<organism evidence="2 3">
    <name type="scientific">Solea senegalensis</name>
    <name type="common">Senegalese sole</name>
    <dbReference type="NCBI Taxonomy" id="28829"/>
    <lineage>
        <taxon>Eukaryota</taxon>
        <taxon>Metazoa</taxon>
        <taxon>Chordata</taxon>
        <taxon>Craniata</taxon>
        <taxon>Vertebrata</taxon>
        <taxon>Euteleostomi</taxon>
        <taxon>Actinopterygii</taxon>
        <taxon>Neopterygii</taxon>
        <taxon>Teleostei</taxon>
        <taxon>Neoteleostei</taxon>
        <taxon>Acanthomorphata</taxon>
        <taxon>Carangaria</taxon>
        <taxon>Pleuronectiformes</taxon>
        <taxon>Pleuronectoidei</taxon>
        <taxon>Soleidae</taxon>
        <taxon>Solea</taxon>
    </lineage>
</organism>
<keyword evidence="1" id="KW-0812">Transmembrane</keyword>
<proteinExistence type="predicted"/>
<keyword evidence="3" id="KW-1185">Reference proteome</keyword>
<feature type="transmembrane region" description="Helical" evidence="1">
    <location>
        <begin position="20"/>
        <end position="38"/>
    </location>
</feature>
<evidence type="ECO:0000313" key="2">
    <source>
        <dbReference type="EMBL" id="KAG7513519.1"/>
    </source>
</evidence>
<keyword evidence="1" id="KW-1133">Transmembrane helix</keyword>
<evidence type="ECO:0000256" key="1">
    <source>
        <dbReference type="SAM" id="Phobius"/>
    </source>
</evidence>
<accession>A0AAV6S7F0</accession>
<keyword evidence="1" id="KW-0472">Membrane</keyword>
<sequence>MRQSFLSLAQVGDNDDDDDIAAVTEALVAFVIKIFVVSKLQGKKVTLSGLGLCWRVWHCRCGACAYLMGLTHHINMCRTPCSLFVLEGAQQEKGRALLKTHLFIVIQGK</sequence>
<dbReference type="EMBL" id="JAGKHQ010000006">
    <property type="protein sequence ID" value="KAG7513519.1"/>
    <property type="molecule type" value="Genomic_DNA"/>
</dbReference>
<gene>
    <name evidence="2" type="ORF">JOB18_010104</name>
</gene>
<evidence type="ECO:0000313" key="3">
    <source>
        <dbReference type="Proteomes" id="UP000693946"/>
    </source>
</evidence>
<reference evidence="2 3" key="1">
    <citation type="journal article" date="2021" name="Sci. Rep.">
        <title>Chromosome anchoring in Senegalese sole (Solea senegalensis) reveals sex-associated markers and genome rearrangements in flatfish.</title>
        <authorList>
            <person name="Guerrero-Cozar I."/>
            <person name="Gomez-Garrido J."/>
            <person name="Berbel C."/>
            <person name="Martinez-Blanch J.F."/>
            <person name="Alioto T."/>
            <person name="Claros M.G."/>
            <person name="Gagnaire P.A."/>
            <person name="Manchado M."/>
        </authorList>
    </citation>
    <scope>NUCLEOTIDE SEQUENCE [LARGE SCALE GENOMIC DNA]</scope>
    <source>
        <strain evidence="2">Sse05_10M</strain>
    </source>
</reference>